<dbReference type="AlphaFoldDB" id="A0ABC9F5J4"/>
<feature type="compositionally biased region" description="Polar residues" evidence="1">
    <location>
        <begin position="73"/>
        <end position="82"/>
    </location>
</feature>
<dbReference type="EMBL" id="OZ075115">
    <property type="protein sequence ID" value="CAL5069248.1"/>
    <property type="molecule type" value="Genomic_DNA"/>
</dbReference>
<dbReference type="InterPro" id="IPR016606">
    <property type="entry name" value="UCP012943"/>
</dbReference>
<accession>A0ABC9F5J4</accession>
<dbReference type="PANTHER" id="PTHR33625">
    <property type="entry name" value="OS08G0179900 PROTEIN"/>
    <property type="match status" value="1"/>
</dbReference>
<feature type="region of interest" description="Disordered" evidence="1">
    <location>
        <begin position="39"/>
        <end position="87"/>
    </location>
</feature>
<reference evidence="3" key="1">
    <citation type="submission" date="2024-10" db="EMBL/GenBank/DDBJ databases">
        <authorList>
            <person name="Ryan C."/>
        </authorList>
    </citation>
    <scope>NUCLEOTIDE SEQUENCE [LARGE SCALE GENOMIC DNA]</scope>
</reference>
<organism evidence="3 4">
    <name type="scientific">Urochloa decumbens</name>
    <dbReference type="NCBI Taxonomy" id="240449"/>
    <lineage>
        <taxon>Eukaryota</taxon>
        <taxon>Viridiplantae</taxon>
        <taxon>Streptophyta</taxon>
        <taxon>Embryophyta</taxon>
        <taxon>Tracheophyta</taxon>
        <taxon>Spermatophyta</taxon>
        <taxon>Magnoliopsida</taxon>
        <taxon>Liliopsida</taxon>
        <taxon>Poales</taxon>
        <taxon>Poaceae</taxon>
        <taxon>PACMAD clade</taxon>
        <taxon>Panicoideae</taxon>
        <taxon>Panicodae</taxon>
        <taxon>Paniceae</taxon>
        <taxon>Melinidinae</taxon>
        <taxon>Urochloa</taxon>
    </lineage>
</organism>
<keyword evidence="2" id="KW-0812">Transmembrane</keyword>
<keyword evidence="4" id="KW-1185">Reference proteome</keyword>
<feature type="compositionally biased region" description="Low complexity" evidence="1">
    <location>
        <begin position="51"/>
        <end position="63"/>
    </location>
</feature>
<dbReference type="PANTHER" id="PTHR33625:SF3">
    <property type="entry name" value="OS04G0550700 PROTEIN"/>
    <property type="match status" value="1"/>
</dbReference>
<evidence type="ECO:0000256" key="1">
    <source>
        <dbReference type="SAM" id="MobiDB-lite"/>
    </source>
</evidence>
<feature type="transmembrane region" description="Helical" evidence="2">
    <location>
        <begin position="306"/>
        <end position="326"/>
    </location>
</feature>
<protein>
    <submittedName>
        <fullName evidence="3">Uncharacterized protein</fullName>
    </submittedName>
</protein>
<evidence type="ECO:0000313" key="3">
    <source>
        <dbReference type="EMBL" id="CAL5069248.1"/>
    </source>
</evidence>
<keyword evidence="2" id="KW-0472">Membrane</keyword>
<evidence type="ECO:0000256" key="2">
    <source>
        <dbReference type="SAM" id="Phobius"/>
    </source>
</evidence>
<dbReference type="Proteomes" id="UP001497457">
    <property type="component" value="Chromosome 5rd"/>
</dbReference>
<proteinExistence type="predicted"/>
<sequence length="327" mass="35420">MVVYVVHTRRERRGLRAGDGSSGMTSRNLVHLASRAVTPAFPSSGAGAGAGRSLSRAGGRTLRATSPPPPSSIRGSTASWGSRSLRRDGEEDWVEVVAAEARSAAVPGSPGEATEEQGVLFGAPPTDDEVRAAVASIKEVFEKPVVDDADAPELALALPMSGHGIIVNHFALDSGAYEVGSDEWTEPAMLVLNSSALLIKEHRSVVDALRLLHEDPSVQKMVMSLSKDKAVWDAVMENEVVQEFKRSFQDAKETDLKEQSAAPPGFMMRVLENTQARIKEFLEKILGLVNMLFQAGDKDYDFSDDIVRMSFMLSVFVFIVVTIARIH</sequence>
<evidence type="ECO:0000313" key="4">
    <source>
        <dbReference type="Proteomes" id="UP001497457"/>
    </source>
</evidence>
<keyword evidence="2" id="KW-1133">Transmembrane helix</keyword>
<name>A0ABC9F5J4_9POAL</name>
<dbReference type="PIRSF" id="PIRSF012943">
    <property type="entry name" value="UCP012943"/>
    <property type="match status" value="1"/>
</dbReference>
<gene>
    <name evidence="3" type="ORF">URODEC1_LOCUS102086</name>
</gene>